<dbReference type="Pfam" id="PF00672">
    <property type="entry name" value="HAMP"/>
    <property type="match status" value="1"/>
</dbReference>
<dbReference type="Gene3D" id="6.10.340.10">
    <property type="match status" value="1"/>
</dbReference>
<feature type="transmembrane region" description="Helical" evidence="6">
    <location>
        <begin position="78"/>
        <end position="97"/>
    </location>
</feature>
<comment type="similarity">
    <text evidence="2">Belongs to the methyl-accepting chemotaxis (MCP) protein family.</text>
</comment>
<feature type="compositionally biased region" description="Low complexity" evidence="5">
    <location>
        <begin position="44"/>
        <end position="60"/>
    </location>
</feature>
<evidence type="ECO:0000256" key="2">
    <source>
        <dbReference type="ARBA" id="ARBA00029447"/>
    </source>
</evidence>
<dbReference type="PROSITE" id="PS50111">
    <property type="entry name" value="CHEMOTAXIS_TRANSDUC_2"/>
    <property type="match status" value="1"/>
</dbReference>
<dbReference type="SMART" id="SM00283">
    <property type="entry name" value="MA"/>
    <property type="match status" value="1"/>
</dbReference>
<evidence type="ECO:0000256" key="1">
    <source>
        <dbReference type="ARBA" id="ARBA00023224"/>
    </source>
</evidence>
<keyword evidence="6" id="KW-0472">Membrane</keyword>
<dbReference type="Proteomes" id="UP000324781">
    <property type="component" value="Unassembled WGS sequence"/>
</dbReference>
<dbReference type="RefSeq" id="WP_188118331.1">
    <property type="nucleotide sequence ID" value="NZ_FQZP01000005.1"/>
</dbReference>
<sequence length="744" mass="82108">MKKNWGKFKSFSPKEFFRKIGNQCSTIVRKITSKNPFQRNAAAKSSPSVKPSKTQKSSVTGQKKGIAWDKLNSIKYRLSIGLLIPIVLLAVYGVVSFKRTEAAIISNHEASTHNTIDAISRYMSFGFNLIDKTAMEITNDINIKNYFNQKYDEAMGNVKSYDDVYDRISMNVVANSFISNIHIIGYNGVCMSTSGVINHHLYDVVAKSEINQKFKETKSHNIWVGYHTVLDEAMPAGSQVYGTDKYATSLVRKLGNGLGFFIVDVSREQIMKMFSEYDLGEGSILGFITGDGRETLSIDGVEHVFVDLPYYQNALASEELSGYSYEKYNGKDYLFLYGKFKDVDGMVCALIPKSTILSKVAGIRALSVLFVTLSCVLAVIIVILITRDITRNINTLNKSIAQIAKGDLTTKLQLKRKDEFHALSSGITDMVEHMRALIGEVQGVSNTVSSSAMSLTGTAGELLEATKGISRAIDEIGQGMIQQSEDAEKCLHQMSNLSDQINQVYNNTNEIGQIASNTQSVANEGLYLIEELSSKSKATSEITQDVIRKIHEFKEKSKTIESFVNVIDSIASQTNLLSLNASIEAARAGEAGRGFAVVAEEIRKLADQTMNAAKQIKNTVKIIDLMNQDTVKTAEEAENIVASQNEALSRTVDAFNNISNRVNDLVSNMNNILERLKNIETAKEDTLNAVQSISAVTQQTSAATQEVNATAQNQIDAVERLREAAMVLESDARKLEDAIKIFRI</sequence>
<feature type="coiled-coil region" evidence="4">
    <location>
        <begin position="662"/>
        <end position="689"/>
    </location>
</feature>
<dbReference type="SMART" id="SM00304">
    <property type="entry name" value="HAMP"/>
    <property type="match status" value="1"/>
</dbReference>
<dbReference type="InterPro" id="IPR003660">
    <property type="entry name" value="HAMP_dom"/>
</dbReference>
<evidence type="ECO:0000256" key="5">
    <source>
        <dbReference type="SAM" id="MobiDB-lite"/>
    </source>
</evidence>
<reference evidence="9 10" key="1">
    <citation type="submission" date="2016-11" db="EMBL/GenBank/DDBJ databases">
        <authorList>
            <person name="Varghese N."/>
            <person name="Submissions S."/>
        </authorList>
    </citation>
    <scope>NUCLEOTIDE SEQUENCE [LARGE SCALE GENOMIC DNA]</scope>
    <source>
        <strain evidence="9 10">DSM 19027</strain>
    </source>
</reference>
<gene>
    <name evidence="9" type="ORF">SAMN05444373_100557</name>
</gene>
<evidence type="ECO:0000256" key="6">
    <source>
        <dbReference type="SAM" id="Phobius"/>
    </source>
</evidence>
<evidence type="ECO:0000259" key="8">
    <source>
        <dbReference type="PROSITE" id="PS50885"/>
    </source>
</evidence>
<dbReference type="SUPFAM" id="SSF58104">
    <property type="entry name" value="Methyl-accepting chemotaxis protein (MCP) signaling domain"/>
    <property type="match status" value="1"/>
</dbReference>
<evidence type="ECO:0000256" key="3">
    <source>
        <dbReference type="PROSITE-ProRule" id="PRU00284"/>
    </source>
</evidence>
<feature type="transmembrane region" description="Helical" evidence="6">
    <location>
        <begin position="361"/>
        <end position="385"/>
    </location>
</feature>
<keyword evidence="6" id="KW-0812">Transmembrane</keyword>
<dbReference type="Pfam" id="PF00015">
    <property type="entry name" value="MCPsignal"/>
    <property type="match status" value="1"/>
</dbReference>
<dbReference type="CDD" id="cd11386">
    <property type="entry name" value="MCP_signal"/>
    <property type="match status" value="1"/>
</dbReference>
<dbReference type="GO" id="GO:0007165">
    <property type="term" value="P:signal transduction"/>
    <property type="evidence" value="ECO:0007669"/>
    <property type="project" value="UniProtKB-KW"/>
</dbReference>
<feature type="domain" description="HAMP" evidence="8">
    <location>
        <begin position="387"/>
        <end position="439"/>
    </location>
</feature>
<dbReference type="PANTHER" id="PTHR32089:SF112">
    <property type="entry name" value="LYSOZYME-LIKE PROTEIN-RELATED"/>
    <property type="match status" value="1"/>
</dbReference>
<evidence type="ECO:0000259" key="7">
    <source>
        <dbReference type="PROSITE" id="PS50111"/>
    </source>
</evidence>
<protein>
    <submittedName>
        <fullName evidence="9">Methyl-accepting chemotaxis protein</fullName>
    </submittedName>
</protein>
<dbReference type="GO" id="GO:0016020">
    <property type="term" value="C:membrane"/>
    <property type="evidence" value="ECO:0007669"/>
    <property type="project" value="InterPro"/>
</dbReference>
<evidence type="ECO:0000313" key="10">
    <source>
        <dbReference type="Proteomes" id="UP000324781"/>
    </source>
</evidence>
<proteinExistence type="inferred from homology"/>
<dbReference type="EMBL" id="FQZP01000005">
    <property type="protein sequence ID" value="SHI61702.1"/>
    <property type="molecule type" value="Genomic_DNA"/>
</dbReference>
<keyword evidence="6" id="KW-1133">Transmembrane helix</keyword>
<dbReference type="Gene3D" id="1.10.287.950">
    <property type="entry name" value="Methyl-accepting chemotaxis protein"/>
    <property type="match status" value="1"/>
</dbReference>
<evidence type="ECO:0000256" key="4">
    <source>
        <dbReference type="SAM" id="Coils"/>
    </source>
</evidence>
<evidence type="ECO:0000313" key="9">
    <source>
        <dbReference type="EMBL" id="SHI61702.1"/>
    </source>
</evidence>
<name>A0A1M6CKZ2_9FIRM</name>
<dbReference type="CDD" id="cd06225">
    <property type="entry name" value="HAMP"/>
    <property type="match status" value="1"/>
</dbReference>
<organism evidence="9 10">
    <name type="scientific">Thermoclostridium caenicola</name>
    <dbReference type="NCBI Taxonomy" id="659425"/>
    <lineage>
        <taxon>Bacteria</taxon>
        <taxon>Bacillati</taxon>
        <taxon>Bacillota</taxon>
        <taxon>Clostridia</taxon>
        <taxon>Eubacteriales</taxon>
        <taxon>Oscillospiraceae</taxon>
        <taxon>Thermoclostridium</taxon>
    </lineage>
</organism>
<dbReference type="PANTHER" id="PTHR32089">
    <property type="entry name" value="METHYL-ACCEPTING CHEMOTAXIS PROTEIN MCPB"/>
    <property type="match status" value="1"/>
</dbReference>
<dbReference type="InterPro" id="IPR004089">
    <property type="entry name" value="MCPsignal_dom"/>
</dbReference>
<keyword evidence="4" id="KW-0175">Coiled coil</keyword>
<dbReference type="PROSITE" id="PS50885">
    <property type="entry name" value="HAMP"/>
    <property type="match status" value="1"/>
</dbReference>
<feature type="domain" description="Methyl-accepting transducer" evidence="7">
    <location>
        <begin position="458"/>
        <end position="715"/>
    </location>
</feature>
<feature type="region of interest" description="Disordered" evidence="5">
    <location>
        <begin position="39"/>
        <end position="60"/>
    </location>
</feature>
<keyword evidence="10" id="KW-1185">Reference proteome</keyword>
<dbReference type="AlphaFoldDB" id="A0A1M6CKZ2"/>
<accession>A0A1M6CKZ2</accession>
<keyword evidence="1 3" id="KW-0807">Transducer</keyword>